<dbReference type="SUPFAM" id="SSF53067">
    <property type="entry name" value="Actin-like ATPase domain"/>
    <property type="match status" value="1"/>
</dbReference>
<name>A0ABN1A8B0_9SPHN</name>
<dbReference type="EMBL" id="BAAAEM010000002">
    <property type="protein sequence ID" value="GAA0470018.1"/>
    <property type="molecule type" value="Genomic_DNA"/>
</dbReference>
<sequence>MGKHILAIDTATTACSVALFEDRQLVANIYEEIGRGHAEKLIPMIARLPNKGRADQIMVNCGPGSFTGVRIGLSAAKALAMAWHAEISGYQSLHLVAAQALTEMEHPIPVYVAMIGGHGEYFVQNFSSDGSPVDDLLSLSPELALRNAKSDHFAGSAAQSLSSLASNIGCSAILPDAAKTSQLAHDYEYLQARPVYGRAPDAKPAQQG</sequence>
<evidence type="ECO:0000313" key="3">
    <source>
        <dbReference type="Proteomes" id="UP001500713"/>
    </source>
</evidence>
<dbReference type="RefSeq" id="WP_229956566.1">
    <property type="nucleotide sequence ID" value="NZ_BAAAEM010000002.1"/>
</dbReference>
<dbReference type="Gene3D" id="3.30.420.40">
    <property type="match status" value="2"/>
</dbReference>
<dbReference type="Proteomes" id="UP001500713">
    <property type="component" value="Unassembled WGS sequence"/>
</dbReference>
<dbReference type="InterPro" id="IPR022496">
    <property type="entry name" value="T6A_TsaB"/>
</dbReference>
<evidence type="ECO:0000259" key="1">
    <source>
        <dbReference type="Pfam" id="PF00814"/>
    </source>
</evidence>
<proteinExistence type="predicted"/>
<dbReference type="Pfam" id="PF00814">
    <property type="entry name" value="TsaD"/>
    <property type="match status" value="1"/>
</dbReference>
<evidence type="ECO:0000313" key="2">
    <source>
        <dbReference type="EMBL" id="GAA0470018.1"/>
    </source>
</evidence>
<accession>A0ABN1A8B0</accession>
<comment type="caution">
    <text evidence="2">The sequence shown here is derived from an EMBL/GenBank/DDBJ whole genome shotgun (WGS) entry which is preliminary data.</text>
</comment>
<keyword evidence="3" id="KW-1185">Reference proteome</keyword>
<reference evidence="2 3" key="1">
    <citation type="journal article" date="2019" name="Int. J. Syst. Evol. Microbiol.">
        <title>The Global Catalogue of Microorganisms (GCM) 10K type strain sequencing project: providing services to taxonomists for standard genome sequencing and annotation.</title>
        <authorList>
            <consortium name="The Broad Institute Genomics Platform"/>
            <consortium name="The Broad Institute Genome Sequencing Center for Infectious Disease"/>
            <person name="Wu L."/>
            <person name="Ma J."/>
        </authorList>
    </citation>
    <scope>NUCLEOTIDE SEQUENCE [LARGE SCALE GENOMIC DNA]</scope>
    <source>
        <strain evidence="2 3">JCM 14162</strain>
    </source>
</reference>
<dbReference type="NCBIfam" id="TIGR03725">
    <property type="entry name" value="T6A_YeaZ"/>
    <property type="match status" value="1"/>
</dbReference>
<feature type="domain" description="Gcp-like" evidence="1">
    <location>
        <begin position="32"/>
        <end position="136"/>
    </location>
</feature>
<dbReference type="InterPro" id="IPR000905">
    <property type="entry name" value="Gcp-like_dom"/>
</dbReference>
<protein>
    <submittedName>
        <fullName evidence="2">tRNA (Adenosine(37)-N6)-threonylcarbamoyltransferase complex dimerization subunit type 1 TsaB</fullName>
    </submittedName>
</protein>
<dbReference type="InterPro" id="IPR043129">
    <property type="entry name" value="ATPase_NBD"/>
</dbReference>
<gene>
    <name evidence="2" type="primary">tsaB</name>
    <name evidence="2" type="ORF">GCM10009096_08670</name>
</gene>
<organism evidence="2 3">
    <name type="scientific">Parasphingorhabdus litoris</name>
    <dbReference type="NCBI Taxonomy" id="394733"/>
    <lineage>
        <taxon>Bacteria</taxon>
        <taxon>Pseudomonadati</taxon>
        <taxon>Pseudomonadota</taxon>
        <taxon>Alphaproteobacteria</taxon>
        <taxon>Sphingomonadales</taxon>
        <taxon>Sphingomonadaceae</taxon>
        <taxon>Parasphingorhabdus</taxon>
    </lineage>
</organism>